<feature type="non-terminal residue" evidence="7">
    <location>
        <position position="360"/>
    </location>
</feature>
<protein>
    <submittedName>
        <fullName evidence="7">Uncharacterized protein</fullName>
    </submittedName>
</protein>
<dbReference type="EMBL" id="OV170225">
    <property type="protein sequence ID" value="CAH0725681.1"/>
    <property type="molecule type" value="Genomic_DNA"/>
</dbReference>
<reference evidence="7" key="1">
    <citation type="submission" date="2021-12" db="EMBL/GenBank/DDBJ databases">
        <authorList>
            <person name="Martin H S."/>
        </authorList>
    </citation>
    <scope>NUCLEOTIDE SEQUENCE</scope>
</reference>
<organism evidence="7 8">
    <name type="scientific">Brenthis ino</name>
    <name type="common">lesser marbled fritillary</name>
    <dbReference type="NCBI Taxonomy" id="405034"/>
    <lineage>
        <taxon>Eukaryota</taxon>
        <taxon>Metazoa</taxon>
        <taxon>Ecdysozoa</taxon>
        <taxon>Arthropoda</taxon>
        <taxon>Hexapoda</taxon>
        <taxon>Insecta</taxon>
        <taxon>Pterygota</taxon>
        <taxon>Neoptera</taxon>
        <taxon>Endopterygota</taxon>
        <taxon>Lepidoptera</taxon>
        <taxon>Glossata</taxon>
        <taxon>Ditrysia</taxon>
        <taxon>Papilionoidea</taxon>
        <taxon>Nymphalidae</taxon>
        <taxon>Heliconiinae</taxon>
        <taxon>Argynnini</taxon>
        <taxon>Brenthis</taxon>
    </lineage>
</organism>
<dbReference type="Proteomes" id="UP000838878">
    <property type="component" value="Chromosome 5"/>
</dbReference>
<evidence type="ECO:0000256" key="3">
    <source>
        <dbReference type="ARBA" id="ARBA00023027"/>
    </source>
</evidence>
<evidence type="ECO:0000256" key="1">
    <source>
        <dbReference type="ARBA" id="ARBA00006484"/>
    </source>
</evidence>
<accession>A0A8J9YFD8</accession>
<evidence type="ECO:0000313" key="7">
    <source>
        <dbReference type="EMBL" id="CAH0725681.1"/>
    </source>
</evidence>
<dbReference type="AlphaFoldDB" id="A0A8J9YFD8"/>
<dbReference type="PANTHER" id="PTHR24322:SF748">
    <property type="entry name" value="FI23927P1-RELATED"/>
    <property type="match status" value="1"/>
</dbReference>
<dbReference type="FunFam" id="3.40.50.720:FF:000202">
    <property type="entry name" value="Short-chain dehydrogenase/reductase family 16C member 6"/>
    <property type="match status" value="1"/>
</dbReference>
<keyword evidence="6" id="KW-0812">Transmembrane</keyword>
<dbReference type="PRINTS" id="PR00081">
    <property type="entry name" value="GDHRDH"/>
</dbReference>
<gene>
    <name evidence="7" type="ORF">BINO364_LOCUS11244</name>
</gene>
<dbReference type="GO" id="GO:0005811">
    <property type="term" value="C:lipid droplet"/>
    <property type="evidence" value="ECO:0007669"/>
    <property type="project" value="TreeGrafter"/>
</dbReference>
<proteinExistence type="inferred from homology"/>
<keyword evidence="3" id="KW-0520">NAD</keyword>
<sequence>MATESQEYLNGRPGPLTREIPECMRDKYTTIQTIFDLLAFLVFAIGHVIKGIYKTIVGYPKKDLKGSIALVTGGGGGLGSLIALRLARLGCVVVLWDINSKGLEDTVKLVKGIGGKCYGYIVDLASKEDIYRVARQVDEEVGRVSLLVNNAGVVSGQYLLDTPDHLIQRTFDVNILAHFWTVKAFLPAMLQQNDGHIVTIASMAGHVGVAKLVDYCSSKSAACGFDEALRLELEVKGADGVHTSLICPYFIRATGMFEEVNSRFVPTLSSNEVADRVILAIRTNEPVAVMPSYFRLLLPFKWIVPWPCISELIRGMVPDAVPAPMPMPERPQESKQILATPVKESRPMTLAPPARHDRQV</sequence>
<dbReference type="InterPro" id="IPR002347">
    <property type="entry name" value="SDR_fam"/>
</dbReference>
<dbReference type="PANTHER" id="PTHR24322">
    <property type="entry name" value="PKSB"/>
    <property type="match status" value="1"/>
</dbReference>
<dbReference type="OrthoDB" id="10253736at2759"/>
<evidence type="ECO:0000256" key="2">
    <source>
        <dbReference type="ARBA" id="ARBA00023002"/>
    </source>
</evidence>
<keyword evidence="6" id="KW-1133">Transmembrane helix</keyword>
<keyword evidence="6" id="KW-0472">Membrane</keyword>
<evidence type="ECO:0000256" key="6">
    <source>
        <dbReference type="SAM" id="Phobius"/>
    </source>
</evidence>
<dbReference type="PRINTS" id="PR00080">
    <property type="entry name" value="SDRFAMILY"/>
</dbReference>
<keyword evidence="8" id="KW-1185">Reference proteome</keyword>
<evidence type="ECO:0000313" key="8">
    <source>
        <dbReference type="Proteomes" id="UP000838878"/>
    </source>
</evidence>
<dbReference type="CDD" id="cd05339">
    <property type="entry name" value="17beta-HSDXI-like_SDR_c"/>
    <property type="match status" value="1"/>
</dbReference>
<keyword evidence="2" id="KW-0560">Oxidoreductase</keyword>
<comment type="similarity">
    <text evidence="1 4">Belongs to the short-chain dehydrogenases/reductases (SDR) family.</text>
</comment>
<dbReference type="InterPro" id="IPR036291">
    <property type="entry name" value="NAD(P)-bd_dom_sf"/>
</dbReference>
<dbReference type="Pfam" id="PF00106">
    <property type="entry name" value="adh_short"/>
    <property type="match status" value="1"/>
</dbReference>
<evidence type="ECO:0000256" key="5">
    <source>
        <dbReference type="SAM" id="MobiDB-lite"/>
    </source>
</evidence>
<feature type="transmembrane region" description="Helical" evidence="6">
    <location>
        <begin position="34"/>
        <end position="53"/>
    </location>
</feature>
<dbReference type="Gene3D" id="3.40.50.720">
    <property type="entry name" value="NAD(P)-binding Rossmann-like Domain"/>
    <property type="match status" value="1"/>
</dbReference>
<dbReference type="GO" id="GO:0016616">
    <property type="term" value="F:oxidoreductase activity, acting on the CH-OH group of donors, NAD or NADP as acceptor"/>
    <property type="evidence" value="ECO:0007669"/>
    <property type="project" value="TreeGrafter"/>
</dbReference>
<name>A0A8J9YFD8_9NEOP</name>
<feature type="region of interest" description="Disordered" evidence="5">
    <location>
        <begin position="324"/>
        <end position="360"/>
    </location>
</feature>
<evidence type="ECO:0000256" key="4">
    <source>
        <dbReference type="RuleBase" id="RU000363"/>
    </source>
</evidence>
<dbReference type="SUPFAM" id="SSF51735">
    <property type="entry name" value="NAD(P)-binding Rossmann-fold domains"/>
    <property type="match status" value="1"/>
</dbReference>